<evidence type="ECO:0000256" key="1">
    <source>
        <dbReference type="SAM" id="Phobius"/>
    </source>
</evidence>
<dbReference type="STRING" id="310781.SAMN05216259_114106"/>
<evidence type="ECO:0000313" key="3">
    <source>
        <dbReference type="Proteomes" id="UP000199341"/>
    </source>
</evidence>
<feature type="transmembrane region" description="Helical" evidence="1">
    <location>
        <begin position="106"/>
        <end position="125"/>
    </location>
</feature>
<proteinExistence type="predicted"/>
<accession>A0A1H0NLD9</accession>
<gene>
    <name evidence="2" type="ORF">SAMN05216259_114106</name>
</gene>
<sequence length="154" mass="15685">MRVGLLMAGVPGGLWAIFAFGVALALLARGSTQAALIALRDGGILLVGSSAAGAVMGVVIGGGLALVSRRAVGSRAWVPALVGGLLAAVVFPAEIVAVALGTDFGPLEIVVTVLAWPVMTVVAAVRSADIEGRTRRQAWLWTGLARRRQQPSPP</sequence>
<dbReference type="AlphaFoldDB" id="A0A1H0NLD9"/>
<dbReference type="EMBL" id="FNIE01000014">
    <property type="protein sequence ID" value="SDO93441.1"/>
    <property type="molecule type" value="Genomic_DNA"/>
</dbReference>
<keyword evidence="3" id="KW-1185">Reference proteome</keyword>
<feature type="transmembrane region" description="Helical" evidence="1">
    <location>
        <begin position="44"/>
        <end position="66"/>
    </location>
</feature>
<reference evidence="2 3" key="1">
    <citation type="submission" date="2016-10" db="EMBL/GenBank/DDBJ databases">
        <authorList>
            <person name="de Groot N.N."/>
        </authorList>
    </citation>
    <scope>NUCLEOTIDE SEQUENCE [LARGE SCALE GENOMIC DNA]</scope>
    <source>
        <strain evidence="2 3">CGMCC 4.2022</strain>
    </source>
</reference>
<protein>
    <submittedName>
        <fullName evidence="2">Uncharacterized protein</fullName>
    </submittedName>
</protein>
<keyword evidence="1" id="KW-0472">Membrane</keyword>
<feature type="transmembrane region" description="Helical" evidence="1">
    <location>
        <begin position="78"/>
        <end position="100"/>
    </location>
</feature>
<organism evidence="2 3">
    <name type="scientific">Actinacidiphila guanduensis</name>
    <dbReference type="NCBI Taxonomy" id="310781"/>
    <lineage>
        <taxon>Bacteria</taxon>
        <taxon>Bacillati</taxon>
        <taxon>Actinomycetota</taxon>
        <taxon>Actinomycetes</taxon>
        <taxon>Kitasatosporales</taxon>
        <taxon>Streptomycetaceae</taxon>
        <taxon>Actinacidiphila</taxon>
    </lineage>
</organism>
<evidence type="ECO:0000313" key="2">
    <source>
        <dbReference type="EMBL" id="SDO93441.1"/>
    </source>
</evidence>
<keyword evidence="1" id="KW-0812">Transmembrane</keyword>
<dbReference type="Proteomes" id="UP000199341">
    <property type="component" value="Unassembled WGS sequence"/>
</dbReference>
<name>A0A1H0NLD9_9ACTN</name>
<keyword evidence="1" id="KW-1133">Transmembrane helix</keyword>